<organism evidence="2 3">
    <name type="scientific">Cardiocondyla obscurior</name>
    <dbReference type="NCBI Taxonomy" id="286306"/>
    <lineage>
        <taxon>Eukaryota</taxon>
        <taxon>Metazoa</taxon>
        <taxon>Ecdysozoa</taxon>
        <taxon>Arthropoda</taxon>
        <taxon>Hexapoda</taxon>
        <taxon>Insecta</taxon>
        <taxon>Pterygota</taxon>
        <taxon>Neoptera</taxon>
        <taxon>Endopterygota</taxon>
        <taxon>Hymenoptera</taxon>
        <taxon>Apocrita</taxon>
        <taxon>Aculeata</taxon>
        <taxon>Formicoidea</taxon>
        <taxon>Formicidae</taxon>
        <taxon>Myrmicinae</taxon>
        <taxon>Cardiocondyla</taxon>
    </lineage>
</organism>
<protein>
    <submittedName>
        <fullName evidence="2">Uncharacterized protein</fullName>
    </submittedName>
</protein>
<evidence type="ECO:0000313" key="3">
    <source>
        <dbReference type="Proteomes" id="UP001430953"/>
    </source>
</evidence>
<evidence type="ECO:0000313" key="2">
    <source>
        <dbReference type="EMBL" id="KAL0122884.1"/>
    </source>
</evidence>
<feature type="region of interest" description="Disordered" evidence="1">
    <location>
        <begin position="71"/>
        <end position="90"/>
    </location>
</feature>
<keyword evidence="3" id="KW-1185">Reference proteome</keyword>
<comment type="caution">
    <text evidence="2">The sequence shown here is derived from an EMBL/GenBank/DDBJ whole genome shotgun (WGS) entry which is preliminary data.</text>
</comment>
<dbReference type="Proteomes" id="UP001430953">
    <property type="component" value="Unassembled WGS sequence"/>
</dbReference>
<dbReference type="AlphaFoldDB" id="A0AAW2G6L8"/>
<gene>
    <name evidence="2" type="ORF">PUN28_007516</name>
</gene>
<feature type="compositionally biased region" description="Basic and acidic residues" evidence="1">
    <location>
        <begin position="72"/>
        <end position="90"/>
    </location>
</feature>
<dbReference type="EMBL" id="JADYXP020000006">
    <property type="protein sequence ID" value="KAL0122884.1"/>
    <property type="molecule type" value="Genomic_DNA"/>
</dbReference>
<name>A0AAW2G6L8_9HYME</name>
<reference evidence="2 3" key="1">
    <citation type="submission" date="2023-03" db="EMBL/GenBank/DDBJ databases">
        <title>High recombination rates correlate with genetic variation in Cardiocondyla obscurior ants.</title>
        <authorList>
            <person name="Errbii M."/>
        </authorList>
    </citation>
    <scope>NUCLEOTIDE SEQUENCE [LARGE SCALE GENOMIC DNA]</scope>
    <source>
        <strain evidence="2">Alpha-2009</strain>
        <tissue evidence="2">Whole body</tissue>
    </source>
</reference>
<feature type="region of interest" description="Disordered" evidence="1">
    <location>
        <begin position="1"/>
        <end position="30"/>
    </location>
</feature>
<sequence length="90" mass="10525">MEKSDCERISGLSKSNLPMRSERPGGMRGGELMDQIEERELHFNVSNVYVKAFGFHWERQINMKVQVQSTWLEDKPQDPTSEERVDKALR</sequence>
<accession>A0AAW2G6L8</accession>
<evidence type="ECO:0000256" key="1">
    <source>
        <dbReference type="SAM" id="MobiDB-lite"/>
    </source>
</evidence>
<proteinExistence type="predicted"/>